<dbReference type="Gene3D" id="1.10.15.40">
    <property type="entry name" value="Electron transport complex subunit B, putative Fe-S cluster"/>
    <property type="match status" value="1"/>
</dbReference>
<reference evidence="13 14" key="1">
    <citation type="submission" date="2015-05" db="EMBL/GenBank/DDBJ databases">
        <title>Complete genome sequence of a sulfur-oxidizing gammaproteobacterium strain HA5.</title>
        <authorList>
            <person name="Miura A."/>
            <person name="Kojima H."/>
            <person name="Fukui M."/>
        </authorList>
    </citation>
    <scope>NUCLEOTIDE SEQUENCE [LARGE SCALE GENOMIC DNA]</scope>
    <source>
        <strain evidence="13 14">HA5</strain>
    </source>
</reference>
<dbReference type="Pfam" id="PF04060">
    <property type="entry name" value="FeS"/>
    <property type="match status" value="1"/>
</dbReference>
<keyword evidence="2 10" id="KW-0004">4Fe-4S</keyword>
<evidence type="ECO:0000256" key="10">
    <source>
        <dbReference type="HAMAP-Rule" id="MF_00463"/>
    </source>
</evidence>
<evidence type="ECO:0000313" key="13">
    <source>
        <dbReference type="EMBL" id="BAV34882.1"/>
    </source>
</evidence>
<feature type="region of interest" description="Hydrophobic" evidence="10">
    <location>
        <begin position="1"/>
        <end position="30"/>
    </location>
</feature>
<dbReference type="GO" id="GO:0046872">
    <property type="term" value="F:metal ion binding"/>
    <property type="evidence" value="ECO:0007669"/>
    <property type="project" value="UniProtKB-KW"/>
</dbReference>
<keyword evidence="5 10" id="KW-1278">Translocase</keyword>
<evidence type="ECO:0000256" key="8">
    <source>
        <dbReference type="ARBA" id="ARBA00023014"/>
    </source>
</evidence>
<comment type="subcellular location">
    <subcellularLocation>
        <location evidence="10">Cell inner membrane</location>
    </subcellularLocation>
</comment>
<feature type="binding site" evidence="10">
    <location>
        <position position="145"/>
    </location>
    <ligand>
        <name>[4Fe-4S] cluster</name>
        <dbReference type="ChEBI" id="CHEBI:49883"/>
        <label>2</label>
    </ligand>
</feature>
<keyword evidence="9 10" id="KW-0472">Membrane</keyword>
<feature type="binding site" evidence="10">
    <location>
        <position position="178"/>
    </location>
    <ligand>
        <name>[4Fe-4S] cluster</name>
        <dbReference type="ChEBI" id="CHEBI:49883"/>
        <label>3</label>
    </ligand>
</feature>
<evidence type="ECO:0000256" key="9">
    <source>
        <dbReference type="ARBA" id="ARBA00023136"/>
    </source>
</evidence>
<keyword evidence="10" id="KW-0997">Cell inner membrane</keyword>
<evidence type="ECO:0000256" key="7">
    <source>
        <dbReference type="ARBA" id="ARBA00023004"/>
    </source>
</evidence>
<comment type="cofactor">
    <cofactor evidence="10">
        <name>[4Fe-4S] cluster</name>
        <dbReference type="ChEBI" id="CHEBI:49883"/>
    </cofactor>
    <text evidence="10">Binds 3 [4Fe-4S] clusters.</text>
</comment>
<feature type="domain" description="4Fe-4S" evidence="12">
    <location>
        <begin position="36"/>
        <end position="95"/>
    </location>
</feature>
<sequence length="295" mass="30945">MVTPAAMLATAGLFMMGLGVALAALLSAANKKLYVYEDPRIDEIEALLPRNNCGACGTAGCRAFAEAAIRGDIAPGQCTVCTPAQAQTIASLLAVTVGGQEKRVARIACAGGRQVAVNRAYYAGLESCRAAHLVAGGGKGCAWGCLGFGDCVDVCDFDAIYMDPFKLPVVYDERCIACNDCVEVCPKNLISLQNQSRKLWVACSNRDFGAEAEAQCEVICNACGRCVADAPAGLIKINESLAVIDYTKNAMAARAAIERCPTGAIVWMESGDKTIKGGHAAKILRKEALPVEKTP</sequence>
<dbReference type="InterPro" id="IPR010207">
    <property type="entry name" value="Elect_transpt_cplx_RnfB/RsxB"/>
</dbReference>
<dbReference type="Gene3D" id="3.30.70.20">
    <property type="match status" value="2"/>
</dbReference>
<evidence type="ECO:0000259" key="11">
    <source>
        <dbReference type="PROSITE" id="PS51379"/>
    </source>
</evidence>
<dbReference type="PROSITE" id="PS51656">
    <property type="entry name" value="4FE4S"/>
    <property type="match status" value="1"/>
</dbReference>
<feature type="binding site" evidence="10">
    <location>
        <position position="175"/>
    </location>
    <ligand>
        <name>[4Fe-4S] cluster</name>
        <dbReference type="ChEBI" id="CHEBI:49883"/>
        <label>3</label>
    </ligand>
</feature>
<dbReference type="KEGG" id="slim:SCL_2605"/>
<evidence type="ECO:0000256" key="5">
    <source>
        <dbReference type="ARBA" id="ARBA00022967"/>
    </source>
</evidence>
<keyword evidence="6 10" id="KW-0249">Electron transport</keyword>
<dbReference type="AlphaFoldDB" id="A0A1B4XJA2"/>
<feature type="binding site" evidence="10">
    <location>
        <position position="53"/>
    </location>
    <ligand>
        <name>[4Fe-4S] cluster</name>
        <dbReference type="ChEBI" id="CHEBI:49883"/>
        <label>1</label>
    </ligand>
</feature>
<evidence type="ECO:0000256" key="2">
    <source>
        <dbReference type="ARBA" id="ARBA00022485"/>
    </source>
</evidence>
<comment type="subunit">
    <text evidence="10">The complex is composed of six subunits: RnfA, RnfB, RnfC, RnfD, RnfE and RnfG.</text>
</comment>
<comment type="caution">
    <text evidence="10">Lacks conserved residue(s) required for the propagation of feature annotation.</text>
</comment>
<feature type="domain" description="4Fe-4S ferredoxin-type" evidence="11">
    <location>
        <begin position="166"/>
        <end position="195"/>
    </location>
</feature>
<comment type="function">
    <text evidence="10">Part of a membrane-bound complex that couples electron transfer with translocation of ions across the membrane.</text>
</comment>
<feature type="binding site" evidence="10">
    <location>
        <position position="61"/>
    </location>
    <ligand>
        <name>[4Fe-4S] cluster</name>
        <dbReference type="ChEBI" id="CHEBI:49883"/>
        <label>1</label>
    </ligand>
</feature>
<keyword evidence="4 10" id="KW-0677">Repeat</keyword>
<dbReference type="InterPro" id="IPR007202">
    <property type="entry name" value="4Fe-4S_dom"/>
</dbReference>
<dbReference type="GO" id="GO:0005886">
    <property type="term" value="C:plasma membrane"/>
    <property type="evidence" value="ECO:0007669"/>
    <property type="project" value="UniProtKB-SubCell"/>
</dbReference>
<feature type="binding site" evidence="10">
    <location>
        <position position="151"/>
    </location>
    <ligand>
        <name>[4Fe-4S] cluster</name>
        <dbReference type="ChEBI" id="CHEBI:49883"/>
        <label>2</label>
    </ligand>
</feature>
<keyword evidence="14" id="KW-1185">Reference proteome</keyword>
<dbReference type="EMBL" id="AP014879">
    <property type="protein sequence ID" value="BAV34882.1"/>
    <property type="molecule type" value="Genomic_DNA"/>
</dbReference>
<keyword evidence="3 10" id="KW-0479">Metal-binding</keyword>
<dbReference type="InterPro" id="IPR017900">
    <property type="entry name" value="4Fe4S_Fe_S_CS"/>
</dbReference>
<feature type="binding site" evidence="10">
    <location>
        <position position="56"/>
    </location>
    <ligand>
        <name>[4Fe-4S] cluster</name>
        <dbReference type="ChEBI" id="CHEBI:49883"/>
        <label>1</label>
    </ligand>
</feature>
<evidence type="ECO:0000259" key="12">
    <source>
        <dbReference type="PROSITE" id="PS51656"/>
    </source>
</evidence>
<dbReference type="PROSITE" id="PS51379">
    <property type="entry name" value="4FE4S_FER_2"/>
    <property type="match status" value="1"/>
</dbReference>
<keyword evidence="8 10" id="KW-0411">Iron-sulfur</keyword>
<keyword evidence="1 10" id="KW-0813">Transport</keyword>
<dbReference type="PROSITE" id="PS00198">
    <property type="entry name" value="4FE4S_FER_1"/>
    <property type="match status" value="1"/>
</dbReference>
<dbReference type="GO" id="GO:0022900">
    <property type="term" value="P:electron transport chain"/>
    <property type="evidence" value="ECO:0007669"/>
    <property type="project" value="UniProtKB-UniRule"/>
</dbReference>
<keyword evidence="7 10" id="KW-0408">Iron</keyword>
<feature type="binding site" evidence="10">
    <location>
        <position position="78"/>
    </location>
    <ligand>
        <name>[4Fe-4S] cluster</name>
        <dbReference type="ChEBI" id="CHEBI:49883"/>
        <label>1</label>
    </ligand>
</feature>
<dbReference type="SUPFAM" id="SSF54862">
    <property type="entry name" value="4Fe-4S ferredoxins"/>
    <property type="match status" value="1"/>
</dbReference>
<feature type="binding site" evidence="10">
    <location>
        <position position="185"/>
    </location>
    <ligand>
        <name>[4Fe-4S] cluster</name>
        <dbReference type="ChEBI" id="CHEBI:49883"/>
        <label>2</label>
    </ligand>
</feature>
<accession>A0A1B4XJA2</accession>
<evidence type="ECO:0000256" key="3">
    <source>
        <dbReference type="ARBA" id="ARBA00022723"/>
    </source>
</evidence>
<dbReference type="HAMAP" id="MF_00463">
    <property type="entry name" value="RsxB_RnfB"/>
    <property type="match status" value="1"/>
</dbReference>
<protein>
    <recommendedName>
        <fullName evidence="10">Ion-translocating oxidoreductase complex subunit B</fullName>
        <ecNumber evidence="10">7.-.-.-</ecNumber>
    </recommendedName>
    <alternativeName>
        <fullName evidence="10">Rnf electron transport complex subunit B</fullName>
    </alternativeName>
</protein>
<dbReference type="EC" id="7.-.-.-" evidence="10"/>
<evidence type="ECO:0000256" key="6">
    <source>
        <dbReference type="ARBA" id="ARBA00022982"/>
    </source>
</evidence>
<evidence type="ECO:0000313" key="14">
    <source>
        <dbReference type="Proteomes" id="UP000243180"/>
    </source>
</evidence>
<dbReference type="InterPro" id="IPR050395">
    <property type="entry name" value="4Fe4S_Ferredoxin_RnfB"/>
</dbReference>
<evidence type="ECO:0000256" key="1">
    <source>
        <dbReference type="ARBA" id="ARBA00022448"/>
    </source>
</evidence>
<feature type="binding site" evidence="10">
    <location>
        <position position="141"/>
    </location>
    <ligand>
        <name>[4Fe-4S] cluster</name>
        <dbReference type="ChEBI" id="CHEBI:49883"/>
        <label>2</label>
    </ligand>
</feature>
<dbReference type="Pfam" id="PF14697">
    <property type="entry name" value="Fer4_21"/>
    <property type="match status" value="1"/>
</dbReference>
<feature type="binding site" evidence="10">
    <location>
        <position position="181"/>
    </location>
    <ligand>
        <name>[4Fe-4S] cluster</name>
        <dbReference type="ChEBI" id="CHEBI:49883"/>
        <label>3</label>
    </ligand>
</feature>
<feature type="binding site" evidence="10">
    <location>
        <position position="155"/>
    </location>
    <ligand>
        <name>[4Fe-4S] cluster</name>
        <dbReference type="ChEBI" id="CHEBI:49883"/>
        <label>3</label>
    </ligand>
</feature>
<dbReference type="GO" id="GO:0051539">
    <property type="term" value="F:4 iron, 4 sulfur cluster binding"/>
    <property type="evidence" value="ECO:0007669"/>
    <property type="project" value="UniProtKB-UniRule"/>
</dbReference>
<keyword evidence="10" id="KW-1003">Cell membrane</keyword>
<name>A0A1B4XJA2_9GAMM</name>
<dbReference type="PANTHER" id="PTHR43560">
    <property type="entry name" value="ION-TRANSLOCATING OXIDOREDUCTASE COMPLEX SUBUNIT B"/>
    <property type="match status" value="1"/>
</dbReference>
<gene>
    <name evidence="10" type="primary">rnfB</name>
    <name evidence="13" type="ORF">SCL_2605</name>
</gene>
<organism evidence="13 14">
    <name type="scientific">Sulfuricaulis limicola</name>
    <dbReference type="NCBI Taxonomy" id="1620215"/>
    <lineage>
        <taxon>Bacteria</taxon>
        <taxon>Pseudomonadati</taxon>
        <taxon>Pseudomonadota</taxon>
        <taxon>Gammaproteobacteria</taxon>
        <taxon>Acidiferrobacterales</taxon>
        <taxon>Acidiferrobacteraceae</taxon>
        <taxon>Sulfuricaulis</taxon>
    </lineage>
</organism>
<dbReference type="InParanoid" id="A0A1B4XJA2"/>
<dbReference type="GO" id="GO:0009055">
    <property type="term" value="F:electron transfer activity"/>
    <property type="evidence" value="ECO:0007669"/>
    <property type="project" value="InterPro"/>
</dbReference>
<dbReference type="PANTHER" id="PTHR43560:SF1">
    <property type="entry name" value="ION-TRANSLOCATING OXIDOREDUCTASE COMPLEX SUBUNIT B"/>
    <property type="match status" value="1"/>
</dbReference>
<evidence type="ECO:0000256" key="4">
    <source>
        <dbReference type="ARBA" id="ARBA00022737"/>
    </source>
</evidence>
<dbReference type="Proteomes" id="UP000243180">
    <property type="component" value="Chromosome"/>
</dbReference>
<proteinExistence type="inferred from homology"/>
<comment type="similarity">
    <text evidence="10">Belongs to the 4Fe4S bacterial-type ferredoxin family. RnfB subfamily.</text>
</comment>
<dbReference type="InterPro" id="IPR017896">
    <property type="entry name" value="4Fe4S_Fe-S-bd"/>
</dbReference>